<dbReference type="AlphaFoldDB" id="A0A2W5V8F7"/>
<proteinExistence type="predicted"/>
<dbReference type="InterPro" id="IPR036851">
    <property type="entry name" value="Chloroperoxidase-like_sf"/>
</dbReference>
<dbReference type="Proteomes" id="UP000249061">
    <property type="component" value="Unassembled WGS sequence"/>
</dbReference>
<name>A0A2W5V8F7_9BACT</name>
<dbReference type="EMBL" id="QFQP01000002">
    <property type="protein sequence ID" value="PZR17688.1"/>
    <property type="molecule type" value="Genomic_DNA"/>
</dbReference>
<organism evidence="2 3">
    <name type="scientific">Archangium gephyra</name>
    <dbReference type="NCBI Taxonomy" id="48"/>
    <lineage>
        <taxon>Bacteria</taxon>
        <taxon>Pseudomonadati</taxon>
        <taxon>Myxococcota</taxon>
        <taxon>Myxococcia</taxon>
        <taxon>Myxococcales</taxon>
        <taxon>Cystobacterineae</taxon>
        <taxon>Archangiaceae</taxon>
        <taxon>Archangium</taxon>
    </lineage>
</organism>
<dbReference type="Gene3D" id="1.10.489.10">
    <property type="entry name" value="Chloroperoxidase-like"/>
    <property type="match status" value="1"/>
</dbReference>
<reference evidence="2 3" key="1">
    <citation type="submission" date="2017-08" db="EMBL/GenBank/DDBJ databases">
        <title>Infants hospitalized years apart are colonized by the same room-sourced microbial strains.</title>
        <authorList>
            <person name="Brooks B."/>
            <person name="Olm M.R."/>
            <person name="Firek B.A."/>
            <person name="Baker R."/>
            <person name="Thomas B.C."/>
            <person name="Morowitz M.J."/>
            <person name="Banfield J.F."/>
        </authorList>
    </citation>
    <scope>NUCLEOTIDE SEQUENCE [LARGE SCALE GENOMIC DNA]</scope>
    <source>
        <strain evidence="2">S2_003_000_R2_14</strain>
    </source>
</reference>
<dbReference type="GO" id="GO:0004601">
    <property type="term" value="F:peroxidase activity"/>
    <property type="evidence" value="ECO:0007669"/>
    <property type="project" value="InterPro"/>
</dbReference>
<evidence type="ECO:0000313" key="3">
    <source>
        <dbReference type="Proteomes" id="UP000249061"/>
    </source>
</evidence>
<comment type="caution">
    <text evidence="2">The sequence shown here is derived from an EMBL/GenBank/DDBJ whole genome shotgun (WGS) entry which is preliminary data.</text>
</comment>
<feature type="compositionally biased region" description="Polar residues" evidence="1">
    <location>
        <begin position="11"/>
        <end position="26"/>
    </location>
</feature>
<feature type="region of interest" description="Disordered" evidence="1">
    <location>
        <begin position="1"/>
        <end position="58"/>
    </location>
</feature>
<sequence>MKIQPSIPSVAPSSTTPAERVTSQPTPAAPKVEGFQAPRAAPATDLEGTSHGYVAPNKVESPFTNEEKVQLARKIPCPALAGAFNAGMLKVAKDGTVKIPDLERTLGQLGAGGLVTKVLTSAADATDDVKGSFNLFKLNGSNLDHTGSTGIRQNGVHPERFEKLMSFSKDGQRLTAKDLADAAESFAKEDPGLRGRITQQAELTAVLKIFGRTAEDGSKYFMRDDAKSLFVDGQIPASWEPPAVPGKKVGLGEVLGGTALGLFRQLVNGQ</sequence>
<protein>
    <submittedName>
        <fullName evidence="2">Uncharacterized protein</fullName>
    </submittedName>
</protein>
<accession>A0A2W5V8F7</accession>
<evidence type="ECO:0000256" key="1">
    <source>
        <dbReference type="SAM" id="MobiDB-lite"/>
    </source>
</evidence>
<gene>
    <name evidence="2" type="ORF">DI536_05120</name>
</gene>
<evidence type="ECO:0000313" key="2">
    <source>
        <dbReference type="EMBL" id="PZR17688.1"/>
    </source>
</evidence>